<dbReference type="Proteomes" id="UP000698752">
    <property type="component" value="Unassembled WGS sequence"/>
</dbReference>
<dbReference type="PANTHER" id="PTHR12101">
    <property type="entry name" value="POPEYE DOMAIN CONTAINING PROTEIN"/>
    <property type="match status" value="1"/>
</dbReference>
<evidence type="ECO:0000259" key="15">
    <source>
        <dbReference type="PROSITE" id="PS50042"/>
    </source>
</evidence>
<feature type="domain" description="Cyclic nucleotide-binding" evidence="15">
    <location>
        <begin position="93"/>
        <end position="165"/>
    </location>
</feature>
<keyword evidence="9" id="KW-0130">Cell adhesion</keyword>
<protein>
    <submittedName>
        <fullName evidence="16">Cyclic nucleotide-binding domain-containing protein</fullName>
    </submittedName>
</protein>
<evidence type="ECO:0000256" key="2">
    <source>
        <dbReference type="ARBA" id="ARBA00004141"/>
    </source>
</evidence>
<evidence type="ECO:0000256" key="12">
    <source>
        <dbReference type="ARBA" id="ARBA00023136"/>
    </source>
</evidence>
<dbReference type="RefSeq" id="WP_211869085.1">
    <property type="nucleotide sequence ID" value="NZ_JAAEDI010000012.1"/>
</dbReference>
<dbReference type="Gene3D" id="2.60.120.10">
    <property type="entry name" value="Jelly Rolls"/>
    <property type="match status" value="1"/>
</dbReference>
<dbReference type="SUPFAM" id="SSF51206">
    <property type="entry name" value="cAMP-binding domain-like"/>
    <property type="match status" value="1"/>
</dbReference>
<keyword evidence="6" id="KW-0217">Developmental protein</keyword>
<evidence type="ECO:0000256" key="1">
    <source>
        <dbReference type="ARBA" id="ARBA00004124"/>
    </source>
</evidence>
<evidence type="ECO:0000313" key="16">
    <source>
        <dbReference type="EMBL" id="MBR0650414.1"/>
    </source>
</evidence>
<evidence type="ECO:0000256" key="3">
    <source>
        <dbReference type="ARBA" id="ARBA00004435"/>
    </source>
</evidence>
<name>A0ABS5EHA3_9PROT</name>
<dbReference type="Pfam" id="PF04831">
    <property type="entry name" value="POPDC1-3"/>
    <property type="match status" value="1"/>
</dbReference>
<dbReference type="PANTHER" id="PTHR12101:SF17">
    <property type="entry name" value="BLOOD VESSEL EPICARDIAL SUBSTANCE"/>
    <property type="match status" value="1"/>
</dbReference>
<evidence type="ECO:0000256" key="8">
    <source>
        <dbReference type="ARBA" id="ARBA00022692"/>
    </source>
</evidence>
<reference evidence="17" key="1">
    <citation type="journal article" date="2021" name="Syst. Appl. Microbiol.">
        <title>Roseomonas hellenica sp. nov., isolated from roots of wild-growing Alkanna tinctoria.</title>
        <authorList>
            <person name="Rat A."/>
            <person name="Naranjo H.D."/>
            <person name="Lebbe L."/>
            <person name="Cnockaert M."/>
            <person name="Krigas N."/>
            <person name="Grigoriadou K."/>
            <person name="Maloupa E."/>
            <person name="Willems A."/>
        </authorList>
    </citation>
    <scope>NUCLEOTIDE SEQUENCE [LARGE SCALE GENOMIC DNA]</scope>
    <source>
        <strain evidence="17">LMG 31159</strain>
    </source>
</reference>
<gene>
    <name evidence="16" type="ORF">GXW78_12125</name>
</gene>
<comment type="caution">
    <text evidence="16">The sequence shown here is derived from an EMBL/GenBank/DDBJ whole genome shotgun (WGS) entry which is preliminary data.</text>
</comment>
<keyword evidence="12 14" id="KW-0472">Membrane</keyword>
<evidence type="ECO:0000256" key="6">
    <source>
        <dbReference type="ARBA" id="ARBA00022473"/>
    </source>
</evidence>
<dbReference type="InterPro" id="IPR006916">
    <property type="entry name" value="POPDC1-3"/>
</dbReference>
<sequence>MPIAPLDILVHASNILLLVAYSVRDILWLRWFAVAAALTNIPFFLLQETVLWPPVMWACVFTAINLAQIWRIYLQRRPVRLTGDEQRLYALGFDSIRPRDFLSLTMLGAWEDAPEGKRLLEAGKPAEEVCIAIDGTVAMSRGGENLGVLMPGQLVGVTMVLIGEPSPVDARFATRGRYIRWPVGRLRVFLDARPELRAAVLAHVKQDIARKLYGTKAGVAA</sequence>
<organism evidence="16 17">
    <name type="scientific">Neoroseomonas terrae</name>
    <dbReference type="NCBI Taxonomy" id="424799"/>
    <lineage>
        <taxon>Bacteria</taxon>
        <taxon>Pseudomonadati</taxon>
        <taxon>Pseudomonadota</taxon>
        <taxon>Alphaproteobacteria</taxon>
        <taxon>Acetobacterales</taxon>
        <taxon>Acetobacteraceae</taxon>
        <taxon>Neoroseomonas</taxon>
    </lineage>
</organism>
<evidence type="ECO:0000256" key="5">
    <source>
        <dbReference type="ARBA" id="ARBA00022427"/>
    </source>
</evidence>
<comment type="subcellular location">
    <subcellularLocation>
        <location evidence="3">Cell junction</location>
        <location evidence="3">Tight junction</location>
    </subcellularLocation>
    <subcellularLocation>
        <location evidence="1">Lateral cell membrane</location>
    </subcellularLocation>
    <subcellularLocation>
        <location evidence="2">Membrane</location>
        <topology evidence="2">Multi-pass membrane protein</topology>
    </subcellularLocation>
</comment>
<keyword evidence="10" id="KW-0965">Cell junction</keyword>
<evidence type="ECO:0000256" key="9">
    <source>
        <dbReference type="ARBA" id="ARBA00022889"/>
    </source>
</evidence>
<keyword evidence="17" id="KW-1185">Reference proteome</keyword>
<comment type="similarity">
    <text evidence="4">Belongs to the popeye family.</text>
</comment>
<keyword evidence="8 14" id="KW-0812">Transmembrane</keyword>
<accession>A0ABS5EHA3</accession>
<evidence type="ECO:0000256" key="4">
    <source>
        <dbReference type="ARBA" id="ARBA00007146"/>
    </source>
</evidence>
<keyword evidence="11 14" id="KW-1133">Transmembrane helix</keyword>
<dbReference type="InterPro" id="IPR018490">
    <property type="entry name" value="cNMP-bd_dom_sf"/>
</dbReference>
<evidence type="ECO:0000256" key="14">
    <source>
        <dbReference type="SAM" id="Phobius"/>
    </source>
</evidence>
<evidence type="ECO:0000256" key="11">
    <source>
        <dbReference type="ARBA" id="ARBA00022989"/>
    </source>
</evidence>
<dbReference type="Pfam" id="PF00027">
    <property type="entry name" value="cNMP_binding"/>
    <property type="match status" value="1"/>
</dbReference>
<dbReference type="EMBL" id="JAAEDI010000012">
    <property type="protein sequence ID" value="MBR0650414.1"/>
    <property type="molecule type" value="Genomic_DNA"/>
</dbReference>
<dbReference type="InterPro" id="IPR014710">
    <property type="entry name" value="RmlC-like_jellyroll"/>
</dbReference>
<keyword evidence="7" id="KW-1003">Cell membrane</keyword>
<evidence type="ECO:0000256" key="7">
    <source>
        <dbReference type="ARBA" id="ARBA00022475"/>
    </source>
</evidence>
<dbReference type="InterPro" id="IPR000595">
    <property type="entry name" value="cNMP-bd_dom"/>
</dbReference>
<feature type="transmembrane region" description="Helical" evidence="14">
    <location>
        <begin position="28"/>
        <end position="45"/>
    </location>
</feature>
<keyword evidence="13" id="KW-0325">Glycoprotein</keyword>
<evidence type="ECO:0000256" key="13">
    <source>
        <dbReference type="ARBA" id="ARBA00023180"/>
    </source>
</evidence>
<dbReference type="CDD" id="cd00038">
    <property type="entry name" value="CAP_ED"/>
    <property type="match status" value="1"/>
</dbReference>
<dbReference type="PROSITE" id="PS50042">
    <property type="entry name" value="CNMP_BINDING_3"/>
    <property type="match status" value="1"/>
</dbReference>
<evidence type="ECO:0000256" key="10">
    <source>
        <dbReference type="ARBA" id="ARBA00022949"/>
    </source>
</evidence>
<evidence type="ECO:0000313" key="17">
    <source>
        <dbReference type="Proteomes" id="UP000698752"/>
    </source>
</evidence>
<proteinExistence type="inferred from homology"/>
<dbReference type="InterPro" id="IPR055272">
    <property type="entry name" value="POPDC1-3_dom"/>
</dbReference>
<keyword evidence="5" id="KW-0796">Tight junction</keyword>
<feature type="transmembrane region" description="Helical" evidence="14">
    <location>
        <begin position="51"/>
        <end position="70"/>
    </location>
</feature>